<dbReference type="InterPro" id="IPR004636">
    <property type="entry name" value="AcOrn/SuccOrn_fam"/>
</dbReference>
<dbReference type="EMBL" id="JAWSTH010000125">
    <property type="protein sequence ID" value="MDW5598195.1"/>
    <property type="molecule type" value="Genomic_DNA"/>
</dbReference>
<name>A0ABU4HXZ3_9ACTN</name>
<dbReference type="PANTHER" id="PTHR11986:SF79">
    <property type="entry name" value="ACETYLORNITHINE AMINOTRANSFERASE, MITOCHONDRIAL"/>
    <property type="match status" value="1"/>
</dbReference>
<evidence type="ECO:0000256" key="4">
    <source>
        <dbReference type="ARBA" id="ARBA00022679"/>
    </source>
</evidence>
<keyword evidence="2" id="KW-0032">Aminotransferase</keyword>
<comment type="caution">
    <text evidence="8">The sequence shown here is derived from an EMBL/GenBank/DDBJ whole genome shotgun (WGS) entry which is preliminary data.</text>
</comment>
<dbReference type="InterPro" id="IPR050103">
    <property type="entry name" value="Class-III_PLP-dep_AT"/>
</dbReference>
<dbReference type="PANTHER" id="PTHR11986">
    <property type="entry name" value="AMINOTRANSFERASE CLASS III"/>
    <property type="match status" value="1"/>
</dbReference>
<dbReference type="PROSITE" id="PS00600">
    <property type="entry name" value="AA_TRANSFER_CLASS_3"/>
    <property type="match status" value="1"/>
</dbReference>
<dbReference type="Gene3D" id="3.40.640.10">
    <property type="entry name" value="Type I PLP-dependent aspartate aminotransferase-like (Major domain)"/>
    <property type="match status" value="1"/>
</dbReference>
<dbReference type="InterPro" id="IPR015424">
    <property type="entry name" value="PyrdxlP-dep_Trfase"/>
</dbReference>
<dbReference type="RefSeq" id="WP_318600677.1">
    <property type="nucleotide sequence ID" value="NZ_JAWSTH010000125.1"/>
</dbReference>
<evidence type="ECO:0000256" key="3">
    <source>
        <dbReference type="ARBA" id="ARBA00022605"/>
    </source>
</evidence>
<gene>
    <name evidence="8" type="ORF">R7226_27810</name>
</gene>
<dbReference type="Pfam" id="PF00202">
    <property type="entry name" value="Aminotran_3"/>
    <property type="match status" value="1"/>
</dbReference>
<keyword evidence="9" id="KW-1185">Reference proteome</keyword>
<proteinExistence type="inferred from homology"/>
<evidence type="ECO:0000313" key="9">
    <source>
        <dbReference type="Proteomes" id="UP001284601"/>
    </source>
</evidence>
<dbReference type="InterPro" id="IPR005814">
    <property type="entry name" value="Aminotrans_3"/>
</dbReference>
<comment type="cofactor">
    <cofactor evidence="1">
        <name>pyridoxal 5'-phosphate</name>
        <dbReference type="ChEBI" id="CHEBI:597326"/>
    </cofactor>
</comment>
<reference evidence="9" key="1">
    <citation type="submission" date="2023-07" db="EMBL/GenBank/DDBJ databases">
        <title>Conexibacter stalactiti sp. nov., isolated from stalactites in a lava cave and emended description of the genus Conexibacter.</title>
        <authorList>
            <person name="Lee S.D."/>
        </authorList>
    </citation>
    <scope>NUCLEOTIDE SEQUENCE [LARGE SCALE GENOMIC DNA]</scope>
    <source>
        <strain evidence="9">KCTC 39840</strain>
    </source>
</reference>
<dbReference type="Gene3D" id="3.90.1150.10">
    <property type="entry name" value="Aspartate Aminotransferase, domain 1"/>
    <property type="match status" value="1"/>
</dbReference>
<sequence length="382" mass="39927">MSLSQLQALESAHVIPSYARNPVELVRGEGARLWDDEGREYLDFLSGISVLNVGHCHPAVVAAVREQAGTLTHTTNLFYTEPAMRLAQRLATSSLGGKVFFCNSGTEANEAALKLVRKAKPRGEIVVLHGGFHGRTYGSLSATTQESKQAPFAPLVPGFVPIQPTAGEVEAAVGEGTAAVLVEPIQGETGVHVLSDEFLLAARAACDRVGAALVFDEVQTGMGRTGTMWGYEQTPVVPDALTSAKALGGGLPIGALVTGPRLADVFAPGDHGSTFAGGPLAAAAANAAFDVLEDPELLARVRELGERLRERLEALPGTANVRGRGLMVGFDVADAPTVARRALLEQRLVVNATGPGTIRLLPPLVVSDEQLDDGVGRIAAVI</sequence>
<evidence type="ECO:0000313" key="8">
    <source>
        <dbReference type="EMBL" id="MDW5598195.1"/>
    </source>
</evidence>
<organism evidence="8 9">
    <name type="scientific">Conexibacter stalactiti</name>
    <dbReference type="NCBI Taxonomy" id="1940611"/>
    <lineage>
        <taxon>Bacteria</taxon>
        <taxon>Bacillati</taxon>
        <taxon>Actinomycetota</taxon>
        <taxon>Thermoleophilia</taxon>
        <taxon>Solirubrobacterales</taxon>
        <taxon>Conexibacteraceae</taxon>
        <taxon>Conexibacter</taxon>
    </lineage>
</organism>
<comment type="pathway">
    <text evidence="6">Amino-acid biosynthesis.</text>
</comment>
<keyword evidence="4" id="KW-0808">Transferase</keyword>
<dbReference type="NCBIfam" id="NF002325">
    <property type="entry name" value="PRK01278.1"/>
    <property type="match status" value="1"/>
</dbReference>
<reference evidence="8 9" key="2">
    <citation type="submission" date="2023-10" db="EMBL/GenBank/DDBJ databases">
        <authorList>
            <person name="Han X.F."/>
        </authorList>
    </citation>
    <scope>NUCLEOTIDE SEQUENCE [LARGE SCALE GENOMIC DNA]</scope>
    <source>
        <strain evidence="8 9">KCTC 39840</strain>
    </source>
</reference>
<dbReference type="InterPro" id="IPR015421">
    <property type="entry name" value="PyrdxlP-dep_Trfase_major"/>
</dbReference>
<keyword evidence="5 7" id="KW-0663">Pyridoxal phosphate</keyword>
<evidence type="ECO:0000256" key="5">
    <source>
        <dbReference type="ARBA" id="ARBA00022898"/>
    </source>
</evidence>
<dbReference type="Proteomes" id="UP001284601">
    <property type="component" value="Unassembled WGS sequence"/>
</dbReference>
<keyword evidence="3" id="KW-0028">Amino-acid biosynthesis</keyword>
<evidence type="ECO:0000256" key="2">
    <source>
        <dbReference type="ARBA" id="ARBA00022576"/>
    </source>
</evidence>
<dbReference type="InterPro" id="IPR015422">
    <property type="entry name" value="PyrdxlP-dep_Trfase_small"/>
</dbReference>
<accession>A0ABU4HXZ3</accession>
<evidence type="ECO:0000256" key="7">
    <source>
        <dbReference type="RuleBase" id="RU003560"/>
    </source>
</evidence>
<dbReference type="CDD" id="cd00610">
    <property type="entry name" value="OAT_like"/>
    <property type="match status" value="1"/>
</dbReference>
<dbReference type="NCBIfam" id="TIGR00707">
    <property type="entry name" value="argD"/>
    <property type="match status" value="1"/>
</dbReference>
<protein>
    <submittedName>
        <fullName evidence="8">Acetylornithine/succinylornithine family transaminase</fullName>
    </submittedName>
</protein>
<dbReference type="SUPFAM" id="SSF53383">
    <property type="entry name" value="PLP-dependent transferases"/>
    <property type="match status" value="1"/>
</dbReference>
<comment type="similarity">
    <text evidence="7">Belongs to the class-III pyridoxal-phosphate-dependent aminotransferase family.</text>
</comment>
<evidence type="ECO:0000256" key="6">
    <source>
        <dbReference type="ARBA" id="ARBA00029440"/>
    </source>
</evidence>
<evidence type="ECO:0000256" key="1">
    <source>
        <dbReference type="ARBA" id="ARBA00001933"/>
    </source>
</evidence>
<dbReference type="PIRSF" id="PIRSF000521">
    <property type="entry name" value="Transaminase_4ab_Lys_Orn"/>
    <property type="match status" value="1"/>
</dbReference>
<dbReference type="InterPro" id="IPR049704">
    <property type="entry name" value="Aminotrans_3_PPA_site"/>
</dbReference>